<reference evidence="2" key="1">
    <citation type="journal article" date="2015" name="Proc. Natl. Acad. Sci. U.S.A.">
        <title>Networks of energetic and metabolic interactions define dynamics in microbial communities.</title>
        <authorList>
            <person name="Embree M."/>
            <person name="Liu J.K."/>
            <person name="Al-Bassam M.M."/>
            <person name="Zengler K."/>
        </authorList>
    </citation>
    <scope>NUCLEOTIDE SEQUENCE</scope>
</reference>
<sequence>MACKLDVGREAGKFLASLPPKQFRQVVLRIFDLLREPLAADTLALRGHADFRRADIGEYRIIYRLEAEVVKVALIGKRNDDEVYRRFKRL</sequence>
<organism evidence="2">
    <name type="scientific">hydrocarbon metagenome</name>
    <dbReference type="NCBI Taxonomy" id="938273"/>
    <lineage>
        <taxon>unclassified sequences</taxon>
        <taxon>metagenomes</taxon>
        <taxon>ecological metagenomes</taxon>
    </lineage>
</organism>
<name>A0A0W8G9F1_9ZZZZ</name>
<dbReference type="Pfam" id="PF05016">
    <property type="entry name" value="ParE_toxin"/>
    <property type="match status" value="1"/>
</dbReference>
<keyword evidence="1" id="KW-1277">Toxin-antitoxin system</keyword>
<dbReference type="SUPFAM" id="SSF143011">
    <property type="entry name" value="RelE-like"/>
    <property type="match status" value="1"/>
</dbReference>
<dbReference type="InterPro" id="IPR035093">
    <property type="entry name" value="RelE/ParE_toxin_dom_sf"/>
</dbReference>
<evidence type="ECO:0000313" key="2">
    <source>
        <dbReference type="EMBL" id="KUG29757.1"/>
    </source>
</evidence>
<accession>A0A0W8G9F1</accession>
<dbReference type="AlphaFoldDB" id="A0A0W8G9F1"/>
<dbReference type="Gene3D" id="3.30.2310.20">
    <property type="entry name" value="RelE-like"/>
    <property type="match status" value="1"/>
</dbReference>
<gene>
    <name evidence="2" type="ORF">ASZ90_000352</name>
</gene>
<dbReference type="InterPro" id="IPR007712">
    <property type="entry name" value="RelE/ParE_toxin"/>
</dbReference>
<evidence type="ECO:0000256" key="1">
    <source>
        <dbReference type="ARBA" id="ARBA00022649"/>
    </source>
</evidence>
<comment type="caution">
    <text evidence="2">The sequence shown here is derived from an EMBL/GenBank/DDBJ whole genome shotgun (WGS) entry which is preliminary data.</text>
</comment>
<proteinExistence type="predicted"/>
<protein>
    <submittedName>
        <fullName evidence="2">Rele/stbe replicon stabilization toxin</fullName>
    </submittedName>
</protein>
<dbReference type="EMBL" id="LNQE01000042">
    <property type="protein sequence ID" value="KUG29757.1"/>
    <property type="molecule type" value="Genomic_DNA"/>
</dbReference>